<evidence type="ECO:0000313" key="1">
    <source>
        <dbReference type="Proteomes" id="UP001732720"/>
    </source>
</evidence>
<evidence type="ECO:0000313" key="2">
    <source>
        <dbReference type="RefSeq" id="XP_073919716.1"/>
    </source>
</evidence>
<dbReference type="Proteomes" id="UP001732720">
    <property type="component" value="Chromosome X"/>
</dbReference>
<accession>A0AC58LRE1</accession>
<proteinExistence type="predicted"/>
<sequence>MEEEEVPASGILNTPQVPLQSLQSSCSSSTPQSKLDEKPRSQDDEDPESLLRHVLDKKVAELVQFLLLKYQSNELITKEEVLNIVKDYKDHFPAVFEKAHDFTELVFGIAVTRVDPNNHSYIIYNTLEFTYYEMLSDDQDTPKSGLLILILSIIFMEENCAPEEKIWEVLNAMEVYAGREHFIYGDPRKLITEDWVQKKYLECQEVPNSDLACYRFLWGPRAHVEINKKKILEFLAKLKDVVSRYFPAWYKNALKDVEERSQAILDAADNAEAMSGAFSSVVLPCLEIFQSLKRAVKVLSNGGLQWG</sequence>
<keyword evidence="1" id="KW-1185">Reference proteome</keyword>
<organism evidence="1 2">
    <name type="scientific">Castor canadensis</name>
    <name type="common">American beaver</name>
    <dbReference type="NCBI Taxonomy" id="51338"/>
    <lineage>
        <taxon>Eukaryota</taxon>
        <taxon>Metazoa</taxon>
        <taxon>Chordata</taxon>
        <taxon>Craniata</taxon>
        <taxon>Vertebrata</taxon>
        <taxon>Euteleostomi</taxon>
        <taxon>Mammalia</taxon>
        <taxon>Eutheria</taxon>
        <taxon>Euarchontoglires</taxon>
        <taxon>Glires</taxon>
        <taxon>Rodentia</taxon>
        <taxon>Castorimorpha</taxon>
        <taxon>Castoridae</taxon>
        <taxon>Castor</taxon>
    </lineage>
</organism>
<protein>
    <submittedName>
        <fullName evidence="2">Melanoma-associated antigen 10-like</fullName>
    </submittedName>
</protein>
<name>A0AC58LRE1_CASCN</name>
<reference evidence="2" key="1">
    <citation type="submission" date="2025-08" db="UniProtKB">
        <authorList>
            <consortium name="RefSeq"/>
        </authorList>
    </citation>
    <scope>IDENTIFICATION</scope>
</reference>
<gene>
    <name evidence="2" type="primary">LOC109680961</name>
</gene>
<dbReference type="RefSeq" id="XP_073919716.1">
    <property type="nucleotide sequence ID" value="XM_074063615.1"/>
</dbReference>